<comment type="caution">
    <text evidence="1">The sequence shown here is derived from an EMBL/GenBank/DDBJ whole genome shotgun (WGS) entry which is preliminary data.</text>
</comment>
<name>A0A9X1VWQ8_9BURK</name>
<protein>
    <submittedName>
        <fullName evidence="1">Uncharacterized protein</fullName>
    </submittedName>
</protein>
<dbReference type="RefSeq" id="WP_243307512.1">
    <property type="nucleotide sequence ID" value="NZ_JALGBI010000002.1"/>
</dbReference>
<evidence type="ECO:0000313" key="1">
    <source>
        <dbReference type="EMBL" id="MCJ0764623.1"/>
    </source>
</evidence>
<dbReference type="Proteomes" id="UP001139447">
    <property type="component" value="Unassembled WGS sequence"/>
</dbReference>
<organism evidence="1 2">
    <name type="scientific">Variovorax terrae</name>
    <dbReference type="NCBI Taxonomy" id="2923278"/>
    <lineage>
        <taxon>Bacteria</taxon>
        <taxon>Pseudomonadati</taxon>
        <taxon>Pseudomonadota</taxon>
        <taxon>Betaproteobacteria</taxon>
        <taxon>Burkholderiales</taxon>
        <taxon>Comamonadaceae</taxon>
        <taxon>Variovorax</taxon>
    </lineage>
</organism>
<reference evidence="1" key="1">
    <citation type="submission" date="2022-03" db="EMBL/GenBank/DDBJ databases">
        <authorList>
            <person name="Woo C.Y."/>
        </authorList>
    </citation>
    <scope>NUCLEOTIDE SEQUENCE</scope>
    <source>
        <strain evidence="1">CYS-02</strain>
    </source>
</reference>
<proteinExistence type="predicted"/>
<dbReference type="AlphaFoldDB" id="A0A9X1VWQ8"/>
<gene>
    <name evidence="1" type="ORF">MMF98_15495</name>
</gene>
<sequence>MPIDPIQVLQAAQRPVSAGPLPPSLLVAGATGALGNEVLRRLVGAQRFAPVQVLAGEPIQAGLRGVQLLQVAAGGAAHWPPAPAEAGLIMFEPPRLYHDRERALWTPMPGQLVEVAAWMRRSGVRTLAVVLPHAQGRLPEALKRGLASLDEQAVAALGFERLLIVRSAGEPAARTASGLLPRVAAWMLSVFSYMVPSSEQPVRAAKVAELVDAALQLAPPGIHIAAPELVWRAAQGDVRGVAAQWLRP</sequence>
<keyword evidence="2" id="KW-1185">Reference proteome</keyword>
<evidence type="ECO:0000313" key="2">
    <source>
        <dbReference type="Proteomes" id="UP001139447"/>
    </source>
</evidence>
<accession>A0A9X1VWQ8</accession>
<dbReference type="EMBL" id="JALGBI010000002">
    <property type="protein sequence ID" value="MCJ0764623.1"/>
    <property type="molecule type" value="Genomic_DNA"/>
</dbReference>